<evidence type="ECO:0000313" key="2">
    <source>
        <dbReference type="EMBL" id="GAA2917182.1"/>
    </source>
</evidence>
<feature type="compositionally biased region" description="Basic and acidic residues" evidence="1">
    <location>
        <begin position="23"/>
        <end position="35"/>
    </location>
</feature>
<dbReference type="Proteomes" id="UP001501423">
    <property type="component" value="Unassembled WGS sequence"/>
</dbReference>
<sequence length="136" mass="14774">MPPRPGRPRSDLTLRFAGGTTGEKTRRLNEPSTHDDDLRTLTYQMIDAGLQRGSLTGIALRGDDLVRGDQVAQQTSLDTTREARLVAEAVMDRIRDKFGLGIDAGRNPPRLLDLLLKPSGKGSPVSLQPPGCRPSC</sequence>
<dbReference type="EMBL" id="BAAAVA010000012">
    <property type="protein sequence ID" value="GAA2917182.1"/>
    <property type="molecule type" value="Genomic_DNA"/>
</dbReference>
<evidence type="ECO:0008006" key="4">
    <source>
        <dbReference type="Google" id="ProtNLM"/>
    </source>
</evidence>
<name>A0ABN3WLG9_9ACTN</name>
<organism evidence="2 3">
    <name type="scientific">Streptomyces erythrogriseus</name>
    <dbReference type="NCBI Taxonomy" id="284027"/>
    <lineage>
        <taxon>Bacteria</taxon>
        <taxon>Bacillati</taxon>
        <taxon>Actinomycetota</taxon>
        <taxon>Actinomycetes</taxon>
        <taxon>Kitasatosporales</taxon>
        <taxon>Streptomycetaceae</taxon>
        <taxon>Streptomyces</taxon>
        <taxon>Streptomyces griseoincarnatus group</taxon>
    </lineage>
</organism>
<reference evidence="2 3" key="1">
    <citation type="journal article" date="2019" name="Int. J. Syst. Evol. Microbiol.">
        <title>The Global Catalogue of Microorganisms (GCM) 10K type strain sequencing project: providing services to taxonomists for standard genome sequencing and annotation.</title>
        <authorList>
            <consortium name="The Broad Institute Genomics Platform"/>
            <consortium name="The Broad Institute Genome Sequencing Center for Infectious Disease"/>
            <person name="Wu L."/>
            <person name="Ma J."/>
        </authorList>
    </citation>
    <scope>NUCLEOTIDE SEQUENCE [LARGE SCALE GENOMIC DNA]</scope>
    <source>
        <strain evidence="2 3">JCM 9650</strain>
    </source>
</reference>
<gene>
    <name evidence="2" type="ORF">GCM10010478_16100</name>
</gene>
<feature type="region of interest" description="Disordered" evidence="1">
    <location>
        <begin position="1"/>
        <end position="35"/>
    </location>
</feature>
<keyword evidence="3" id="KW-1185">Reference proteome</keyword>
<protein>
    <recommendedName>
        <fullName evidence="4">DNA polymerase Y-family little finger domain-containing protein</fullName>
    </recommendedName>
</protein>
<accession>A0ABN3WLG9</accession>
<proteinExistence type="predicted"/>
<evidence type="ECO:0000313" key="3">
    <source>
        <dbReference type="Proteomes" id="UP001501423"/>
    </source>
</evidence>
<evidence type="ECO:0000256" key="1">
    <source>
        <dbReference type="SAM" id="MobiDB-lite"/>
    </source>
</evidence>
<comment type="caution">
    <text evidence="2">The sequence shown here is derived from an EMBL/GenBank/DDBJ whole genome shotgun (WGS) entry which is preliminary data.</text>
</comment>